<evidence type="ECO:0000313" key="8">
    <source>
        <dbReference type="EMBL" id="RAO95261.1"/>
    </source>
</evidence>
<evidence type="ECO:0000256" key="4">
    <source>
        <dbReference type="ARBA" id="ARBA00022989"/>
    </source>
</evidence>
<dbReference type="Pfam" id="PF10035">
    <property type="entry name" value="DUF2179"/>
    <property type="match status" value="1"/>
</dbReference>
<feature type="transmembrane region" description="Helical" evidence="6">
    <location>
        <begin position="195"/>
        <end position="219"/>
    </location>
</feature>
<dbReference type="EMBL" id="QKVO01000001">
    <property type="protein sequence ID" value="RAO95261.1"/>
    <property type="molecule type" value="Genomic_DNA"/>
</dbReference>
<keyword evidence="9" id="KW-1185">Reference proteome</keyword>
<dbReference type="InterPro" id="IPR019264">
    <property type="entry name" value="DUF2179"/>
</dbReference>
<comment type="caution">
    <text evidence="8">The sequence shown here is derived from an EMBL/GenBank/DDBJ whole genome shotgun (WGS) entry which is preliminary data.</text>
</comment>
<feature type="transmembrane region" description="Helical" evidence="6">
    <location>
        <begin position="94"/>
        <end position="114"/>
    </location>
</feature>
<name>A0A328PV14_9MOLU</name>
<organism evidence="8 9">
    <name type="scientific">Mycoplasma wenyonii</name>
    <dbReference type="NCBI Taxonomy" id="65123"/>
    <lineage>
        <taxon>Bacteria</taxon>
        <taxon>Bacillati</taxon>
        <taxon>Mycoplasmatota</taxon>
        <taxon>Mollicutes</taxon>
        <taxon>Mycoplasmataceae</taxon>
        <taxon>Mycoplasma</taxon>
    </lineage>
</organism>
<protein>
    <submittedName>
        <fullName evidence="8">YitT family protein</fullName>
    </submittedName>
</protein>
<proteinExistence type="predicted"/>
<evidence type="ECO:0000256" key="1">
    <source>
        <dbReference type="ARBA" id="ARBA00004651"/>
    </source>
</evidence>
<keyword evidence="4 6" id="KW-1133">Transmembrane helix</keyword>
<dbReference type="InterPro" id="IPR051461">
    <property type="entry name" value="UPF0750_membrane"/>
</dbReference>
<accession>A0A328PV14</accession>
<evidence type="ECO:0000259" key="7">
    <source>
        <dbReference type="Pfam" id="PF10035"/>
    </source>
</evidence>
<keyword evidence="3 6" id="KW-0812">Transmembrane</keyword>
<feature type="transmembrane region" description="Helical" evidence="6">
    <location>
        <begin position="45"/>
        <end position="63"/>
    </location>
</feature>
<keyword evidence="5 6" id="KW-0472">Membrane</keyword>
<evidence type="ECO:0000256" key="3">
    <source>
        <dbReference type="ARBA" id="ARBA00022692"/>
    </source>
</evidence>
<sequence>MSAFQLNYQNSDSTILGDTRKLSFKTTGGLSFQRVWSLKNPRAKMALVLLLSFCSGCLNFFFVERVALYNPGLLSIWQSIGRCVKGIAGEKADVAYLILFWVFNSVINLVMALCTYRVIGKEMTRLSVLFIVGSSVTGLILSNLPQEWGFKEFFLFSNPFGKNGSTEQNGKNLFLVWDNATQSAGPSQSPVKSGIIILFIYAIVFSFLNALITSLLYALGGCGGGVDWVIFYLFRAKSYFANKLIFYTSFCFCTFSYITGSYIPWATNGGGSKPAKELLSNFFSPLFFALLIALFVRRFIFNVFYPRFRFINVKIFTNKFLEIRNELIDRKFPHSFTIVPSFGSYSLRSQAQLEFICLLIELQELTKVVRKIDQNCFICSIPIRSLNARIEM</sequence>
<reference evidence="9" key="1">
    <citation type="submission" date="2018-06" db="EMBL/GenBank/DDBJ databases">
        <authorList>
            <person name="Martinez Ocampo F."/>
            <person name="Quiroz Castaneda R.E."/>
            <person name="Rojas Lopez X."/>
        </authorList>
    </citation>
    <scope>NUCLEOTIDE SEQUENCE [LARGE SCALE GENOMIC DNA]</scope>
    <source>
        <strain evidence="9">INIFAP02</strain>
    </source>
</reference>
<feature type="transmembrane region" description="Helical" evidence="6">
    <location>
        <begin position="240"/>
        <end position="258"/>
    </location>
</feature>
<evidence type="ECO:0000256" key="6">
    <source>
        <dbReference type="SAM" id="Phobius"/>
    </source>
</evidence>
<evidence type="ECO:0000256" key="2">
    <source>
        <dbReference type="ARBA" id="ARBA00022475"/>
    </source>
</evidence>
<evidence type="ECO:0000256" key="5">
    <source>
        <dbReference type="ARBA" id="ARBA00023136"/>
    </source>
</evidence>
<feature type="domain" description="DUF2179" evidence="7">
    <location>
        <begin position="334"/>
        <end position="384"/>
    </location>
</feature>
<comment type="subcellular location">
    <subcellularLocation>
        <location evidence="1">Cell membrane</location>
        <topology evidence="1">Multi-pass membrane protein</topology>
    </subcellularLocation>
</comment>
<feature type="transmembrane region" description="Helical" evidence="6">
    <location>
        <begin position="278"/>
        <end position="300"/>
    </location>
</feature>
<keyword evidence="2" id="KW-1003">Cell membrane</keyword>
<dbReference type="Proteomes" id="UP000249762">
    <property type="component" value="Unassembled WGS sequence"/>
</dbReference>
<dbReference type="PANTHER" id="PTHR33545:SF5">
    <property type="entry name" value="UPF0750 MEMBRANE PROTEIN YITT"/>
    <property type="match status" value="1"/>
</dbReference>
<feature type="transmembrane region" description="Helical" evidence="6">
    <location>
        <begin position="126"/>
        <end position="144"/>
    </location>
</feature>
<gene>
    <name evidence="8" type="ORF">DNK47_00110</name>
</gene>
<dbReference type="OrthoDB" id="394403at2"/>
<dbReference type="RefSeq" id="WP_112664929.1">
    <property type="nucleotide sequence ID" value="NZ_QKVO01000001.1"/>
</dbReference>
<dbReference type="InterPro" id="IPR015867">
    <property type="entry name" value="N-reg_PII/ATP_PRibTrfase_C"/>
</dbReference>
<evidence type="ECO:0000313" key="9">
    <source>
        <dbReference type="Proteomes" id="UP000249762"/>
    </source>
</evidence>
<dbReference type="PANTHER" id="PTHR33545">
    <property type="entry name" value="UPF0750 MEMBRANE PROTEIN YITT-RELATED"/>
    <property type="match status" value="1"/>
</dbReference>
<dbReference type="AlphaFoldDB" id="A0A328PV14"/>
<dbReference type="Gene3D" id="3.30.70.120">
    <property type="match status" value="1"/>
</dbReference>